<feature type="region of interest" description="Disordered" evidence="1">
    <location>
        <begin position="287"/>
        <end position="317"/>
    </location>
</feature>
<dbReference type="EMBL" id="PSKQ01000013">
    <property type="protein sequence ID" value="MBE8719658.1"/>
    <property type="molecule type" value="Genomic_DNA"/>
</dbReference>
<sequence>MRKLRKRERYVLFPKTKDNPLEGEIPLSIAQKEVQIHTARPKPVAFIRTLFGAFTPLLRKRALTASGKGNPFFGNPSTALRVGFDSLPKNSRSAVEQQSKTSRTRLEYMSKRSRRTLEQHPKECRTAVEQQTKKWDNVEKLISTSVNVEERRVLLSIDASYRQHDMPGVREVLSSKFVHSYPEQVLPIRQVCVKYTLSNDIVLKGYSTKALISAVRWPYAMAILYKIADIFKSTVHKNGTSTIQNPYYANTTDRVNTLPDTYQVLPASDRHGFSTASHRLRAPMAIGARSDNDQSAKPEKQNMGRSRGEQKQNTVRTASGKSAVHLWSLYQKATVSIRVTYQKYTLDLLKTYQRLTKKLPTVYHEVGNKLQAAYAKFKNNLHCFSKYCVALWCDNQLGFKLITSRYYRSRTLFCKPFAIWLISFFCSYVLFSEAQAQSVETRTVDGLNEIEPLQIGDTIPEALWNLPLQVVNHPDGKDTITLNDYRDKKLIILDFWATWCSPCIKSLHKLDHILPEFEQDLFVLPSSIEETSLVKKKFDSEKFSLMTAVEQIALRKYFPCQFLPHQVWIAENRLYITTGGEASSRENILGFLTGETPDLKNKSDVFFKPYDFIDQYAIERNAPLITKSIVTGYIEGTGNSGRRSNDSLQTYFFLNRPVIDIIKSALKISYNEIQLQNATDMAWMINTEQDISNLFCYQLFAAATTDQKDIKRKMTADLSNAFALEMQWKSMLVNCHVLSVLDKNKPQKYDKKGYPLSSLVDMLNYVIEWKSDLPVFLDETGLDWYLPERPSNKLIDSWRENPEKLKGMLEDLGLTISIQKREIAMLIVSAAADNEELVTGTLKNPRKR</sequence>
<evidence type="ECO:0000313" key="3">
    <source>
        <dbReference type="EMBL" id="MBE8719658.1"/>
    </source>
</evidence>
<dbReference type="RefSeq" id="WP_196938642.1">
    <property type="nucleotide sequence ID" value="NZ_MU158689.1"/>
</dbReference>
<evidence type="ECO:0000313" key="4">
    <source>
        <dbReference type="Proteomes" id="UP000618319"/>
    </source>
</evidence>
<feature type="compositionally biased region" description="Basic and acidic residues" evidence="1">
    <location>
        <begin position="290"/>
        <end position="310"/>
    </location>
</feature>
<name>A0ABR9T2T5_9SPHI</name>
<dbReference type="InterPro" id="IPR036249">
    <property type="entry name" value="Thioredoxin-like_sf"/>
</dbReference>
<keyword evidence="4" id="KW-1185">Reference proteome</keyword>
<dbReference type="SUPFAM" id="SSF52833">
    <property type="entry name" value="Thioredoxin-like"/>
    <property type="match status" value="1"/>
</dbReference>
<dbReference type="InterPro" id="IPR013766">
    <property type="entry name" value="Thioredoxin_domain"/>
</dbReference>
<proteinExistence type="predicted"/>
<dbReference type="Gene3D" id="3.40.30.10">
    <property type="entry name" value="Glutaredoxin"/>
    <property type="match status" value="1"/>
</dbReference>
<evidence type="ECO:0000256" key="1">
    <source>
        <dbReference type="SAM" id="MobiDB-lite"/>
    </source>
</evidence>
<dbReference type="Proteomes" id="UP000618319">
    <property type="component" value="Unassembled WGS sequence"/>
</dbReference>
<feature type="domain" description="Thioredoxin" evidence="2">
    <location>
        <begin position="453"/>
        <end position="618"/>
    </location>
</feature>
<evidence type="ECO:0000259" key="2">
    <source>
        <dbReference type="PROSITE" id="PS51352"/>
    </source>
</evidence>
<dbReference type="PROSITE" id="PS51352">
    <property type="entry name" value="THIOREDOXIN_2"/>
    <property type="match status" value="1"/>
</dbReference>
<gene>
    <name evidence="3" type="ORF">C4F40_02825</name>
</gene>
<comment type="caution">
    <text evidence="3">The sequence shown here is derived from an EMBL/GenBank/DDBJ whole genome shotgun (WGS) entry which is preliminary data.</text>
</comment>
<accession>A0ABR9T2T5</accession>
<organism evidence="3 4">
    <name type="scientific">Sphingobacterium pedocola</name>
    <dbReference type="NCBI Taxonomy" id="2082722"/>
    <lineage>
        <taxon>Bacteria</taxon>
        <taxon>Pseudomonadati</taxon>
        <taxon>Bacteroidota</taxon>
        <taxon>Sphingobacteriia</taxon>
        <taxon>Sphingobacteriales</taxon>
        <taxon>Sphingobacteriaceae</taxon>
        <taxon>Sphingobacterium</taxon>
    </lineage>
</organism>
<reference evidence="3 4" key="1">
    <citation type="submission" date="2018-02" db="EMBL/GenBank/DDBJ databases">
        <title>Sphingobacterium KA21.</title>
        <authorList>
            <person name="Vasarhelyi B.M."/>
            <person name="Deshmukh S."/>
            <person name="Balint B."/>
            <person name="Kukolya J."/>
        </authorList>
    </citation>
    <scope>NUCLEOTIDE SEQUENCE [LARGE SCALE GENOMIC DNA]</scope>
    <source>
        <strain evidence="3 4">Ka21</strain>
    </source>
</reference>
<protein>
    <recommendedName>
        <fullName evidence="2">Thioredoxin domain-containing protein</fullName>
    </recommendedName>
</protein>